<comment type="caution">
    <text evidence="2">The sequence shown here is derived from an EMBL/GenBank/DDBJ whole genome shotgun (WGS) entry which is preliminary data.</text>
</comment>
<dbReference type="PANTHER" id="PTHR36839:SF1">
    <property type="entry name" value="METALLO-BETA-LACTAMASE FAMILY PROTEIN (AFU_ORTHOLOGUE AFUA_5G12770)"/>
    <property type="match status" value="1"/>
</dbReference>
<proteinExistence type="predicted"/>
<keyword evidence="3" id="KW-1185">Reference proteome</keyword>
<feature type="domain" description="Metallo-beta-lactamase" evidence="1">
    <location>
        <begin position="74"/>
        <end position="231"/>
    </location>
</feature>
<sequence>MTIFTCATCAIEHPDTALPPEHCAICEDERQWVPATGQAWTTREELEAAGHRLMVTELEPGLHAVTTTPRLGIGQRGLLVSTPGGNLLFEPPGFIDEAGAARIEELGGVAAIASSHPHLTGSSIQYSHRFGHAPVYVAKADEQWIRRPDPAIRLWEGSIELLPGLVMHPCGGHFAGSSVVHWPAGQAGAGVLVTGDTIAVGGDRKSANAMRSYVNNIPLPAGIIERILDTVMPLEFERLYSAFGVLESDAHATVETTLHRYIAWVRGEMPE</sequence>
<organism evidence="2 3">
    <name type="scientific">Paeniglutamicibacter psychrophenolicus</name>
    <dbReference type="NCBI Taxonomy" id="257454"/>
    <lineage>
        <taxon>Bacteria</taxon>
        <taxon>Bacillati</taxon>
        <taxon>Actinomycetota</taxon>
        <taxon>Actinomycetes</taxon>
        <taxon>Micrococcales</taxon>
        <taxon>Micrococcaceae</taxon>
        <taxon>Paeniglutamicibacter</taxon>
    </lineage>
</organism>
<evidence type="ECO:0000313" key="3">
    <source>
        <dbReference type="Proteomes" id="UP000766570"/>
    </source>
</evidence>
<dbReference type="Gene3D" id="3.60.15.10">
    <property type="entry name" value="Ribonuclease Z/Hydroxyacylglutathione hydrolase-like"/>
    <property type="match status" value="1"/>
</dbReference>
<dbReference type="InterPro" id="IPR001279">
    <property type="entry name" value="Metallo-B-lactamas"/>
</dbReference>
<dbReference type="SUPFAM" id="SSF56281">
    <property type="entry name" value="Metallo-hydrolase/oxidoreductase"/>
    <property type="match status" value="1"/>
</dbReference>
<gene>
    <name evidence="2" type="ORF">JOF46_000311</name>
</gene>
<dbReference type="Proteomes" id="UP000766570">
    <property type="component" value="Unassembled WGS sequence"/>
</dbReference>
<dbReference type="EMBL" id="JAGIOE010000001">
    <property type="protein sequence ID" value="MBP2372399.1"/>
    <property type="molecule type" value="Genomic_DNA"/>
</dbReference>
<dbReference type="SMART" id="SM00849">
    <property type="entry name" value="Lactamase_B"/>
    <property type="match status" value="1"/>
</dbReference>
<dbReference type="RefSeq" id="WP_209905720.1">
    <property type="nucleotide sequence ID" value="NZ_BAAAMI010000022.1"/>
</dbReference>
<evidence type="ECO:0000259" key="1">
    <source>
        <dbReference type="SMART" id="SM00849"/>
    </source>
</evidence>
<accession>A0ABS4W9W7</accession>
<reference evidence="2 3" key="1">
    <citation type="submission" date="2021-03" db="EMBL/GenBank/DDBJ databases">
        <title>Sequencing the genomes of 1000 actinobacteria strains.</title>
        <authorList>
            <person name="Klenk H.-P."/>
        </authorList>
    </citation>
    <scope>NUCLEOTIDE SEQUENCE [LARGE SCALE GENOMIC DNA]</scope>
    <source>
        <strain evidence="2 3">DSM 15454</strain>
    </source>
</reference>
<dbReference type="PANTHER" id="PTHR36839">
    <property type="entry name" value="METALLO-BETA-LACTAMASE FAMILY PROTEIN (AFU_ORTHOLOGUE AFUA_5G12770)"/>
    <property type="match status" value="1"/>
</dbReference>
<protein>
    <recommendedName>
        <fullName evidence="1">Metallo-beta-lactamase domain-containing protein</fullName>
    </recommendedName>
</protein>
<dbReference type="InterPro" id="IPR036866">
    <property type="entry name" value="RibonucZ/Hydroxyglut_hydro"/>
</dbReference>
<name>A0ABS4W9W7_9MICC</name>
<evidence type="ECO:0000313" key="2">
    <source>
        <dbReference type="EMBL" id="MBP2372399.1"/>
    </source>
</evidence>